<accession>A0ABY5LSH7</accession>
<reference evidence="1" key="1">
    <citation type="submission" date="2022-06" db="EMBL/GenBank/DDBJ databases">
        <title>Nostosin G and Spiroidesin B from the Cyanobacterium Dolichospermum sp. NIES-1697.</title>
        <authorList>
            <person name="Phan C.-S."/>
            <person name="Mehjabin J.J."/>
            <person name="Anas A.R.J."/>
            <person name="Hayasaka M."/>
            <person name="Onoki R."/>
            <person name="Wang J."/>
            <person name="Umezawa T."/>
            <person name="Washio K."/>
            <person name="Morikawa M."/>
            <person name="Okino T."/>
        </authorList>
    </citation>
    <scope>NUCLEOTIDE SEQUENCE</scope>
    <source>
        <strain evidence="1">NIES-1697</strain>
    </source>
</reference>
<dbReference type="EMBL" id="CP099464">
    <property type="protein sequence ID" value="UUO14933.1"/>
    <property type="molecule type" value="Genomic_DNA"/>
</dbReference>
<dbReference type="RefSeq" id="WP_257121005.1">
    <property type="nucleotide sequence ID" value="NZ_CP099464.1"/>
</dbReference>
<keyword evidence="2" id="KW-1185">Reference proteome</keyword>
<sequence length="218" mass="25461">MDEDALFKALKRQTKATLLELLHSAYYEINTQQRRHIFGGLMKESKPSKNSEQDIIRELENFYKDSLAGVYYAPFDINSKNFSHIPEKTEEWFEKLGEFLQSSTQLTKQKEHTSAVESFKILYELIEKMEDGEEIIFADEYGSWMIPGNEQEFLDAYISSLAEVKIPEEYTKIVIPLIKRDSYASFCNKIYSLALKHSNKEQEKSLMEAIKEQNIKTN</sequence>
<protein>
    <submittedName>
        <fullName evidence="1">Uncharacterized protein</fullName>
    </submittedName>
</protein>
<dbReference type="Proteomes" id="UP001057561">
    <property type="component" value="Chromosome"/>
</dbReference>
<name>A0ABY5LSH7_9CYAN</name>
<gene>
    <name evidence="1" type="ORF">NG743_23460</name>
</gene>
<proteinExistence type="predicted"/>
<organism evidence="1 2">
    <name type="scientific">Dolichospermum heterosporum TAC447</name>
    <dbReference type="NCBI Taxonomy" id="747523"/>
    <lineage>
        <taxon>Bacteria</taxon>
        <taxon>Bacillati</taxon>
        <taxon>Cyanobacteriota</taxon>
        <taxon>Cyanophyceae</taxon>
        <taxon>Nostocales</taxon>
        <taxon>Aphanizomenonaceae</taxon>
        <taxon>Dolichospermum</taxon>
        <taxon>Dolichospermum heterosporum</taxon>
    </lineage>
</organism>
<evidence type="ECO:0000313" key="2">
    <source>
        <dbReference type="Proteomes" id="UP001057561"/>
    </source>
</evidence>
<evidence type="ECO:0000313" key="1">
    <source>
        <dbReference type="EMBL" id="UUO14933.1"/>
    </source>
</evidence>